<name>A0A2M9BVY6_9MICO</name>
<accession>A0A2M9BVY6</accession>
<proteinExistence type="predicted"/>
<evidence type="ECO:0000313" key="2">
    <source>
        <dbReference type="Proteomes" id="UP000230161"/>
    </source>
</evidence>
<evidence type="ECO:0000313" key="1">
    <source>
        <dbReference type="EMBL" id="PJJ62112.1"/>
    </source>
</evidence>
<dbReference type="EMBL" id="PGFB01000003">
    <property type="protein sequence ID" value="PJJ62112.1"/>
    <property type="molecule type" value="Genomic_DNA"/>
</dbReference>
<dbReference type="Proteomes" id="UP000230161">
    <property type="component" value="Unassembled WGS sequence"/>
</dbReference>
<gene>
    <name evidence="1" type="ORF">CLV54_1905</name>
</gene>
<comment type="caution">
    <text evidence="1">The sequence shown here is derived from an EMBL/GenBank/DDBJ whole genome shotgun (WGS) entry which is preliminary data.</text>
</comment>
<reference evidence="1 2" key="1">
    <citation type="submission" date="2017-11" db="EMBL/GenBank/DDBJ databases">
        <title>Genomic Encyclopedia of Archaeal and Bacterial Type Strains, Phase II (KMG-II): From Individual Species to Whole Genera.</title>
        <authorList>
            <person name="Goeker M."/>
        </authorList>
    </citation>
    <scope>NUCLEOTIDE SEQUENCE [LARGE SCALE GENOMIC DNA]</scope>
    <source>
        <strain evidence="1 2">DSM 25625</strain>
    </source>
</reference>
<protein>
    <recommendedName>
        <fullName evidence="3">RadC-like JAB domain-containing protein</fullName>
    </recommendedName>
</protein>
<evidence type="ECO:0008006" key="3">
    <source>
        <dbReference type="Google" id="ProtNLM"/>
    </source>
</evidence>
<keyword evidence="2" id="KW-1185">Reference proteome</keyword>
<organism evidence="1 2">
    <name type="scientific">Compostimonas suwonensis</name>
    <dbReference type="NCBI Taxonomy" id="1048394"/>
    <lineage>
        <taxon>Bacteria</taxon>
        <taxon>Bacillati</taxon>
        <taxon>Actinomycetota</taxon>
        <taxon>Actinomycetes</taxon>
        <taxon>Micrococcales</taxon>
        <taxon>Microbacteriaceae</taxon>
        <taxon>Compostimonas</taxon>
    </lineage>
</organism>
<dbReference type="AlphaFoldDB" id="A0A2M9BVY6"/>
<sequence>MSTDRAGGTGGRMRFHDDRDMDIARSEELLERPIADDTELEARVAELIGRAIRRQLWMLFLDGEDRQLPLIMPMDDYPSSPAGGRAELFASRIGEVLEAAGAARVIFVWERPYGPDPTPVDRVWAHALAEACEAEGVAVRAQLLSHRSGVRLLAPEEYA</sequence>